<sequence length="499" mass="57552">KMNKSEHREHRISINDHISEETTSSDEETALSDNEISQVDLQNPHNRKKIEYVVCSPNKKYVASASLEDSSVRVWTITEDVKTTEENPKPELKLVCSFEFKDIDLKKPIRISNSMNLLIGNCIKHSLSLEIRDIINKNKMILNAQEIGGKGISKVPNINDKDTKIIGIFNAQKYLKGRIDCTEFLGNGDLVVIEGDPAYQAHIISEKKKSVALHGYHQTHIPFVIMQWNLLTRKFEAQYELDWSLASWKSISMKLNCNAEHLAVAGNLNETSKSKVYFYSTKSRKMIKDVSFMEKFGDISDSSDETNIHMNFITLKSVEFLFVYFQVERFYVIDLSFFLKSTIKLKHDLSVGNTIIISNRSQTPGYIIRSDDQMEIESLSLNTESPNSKDEDDNVDEIKEIIMNTYGTYKEVPEIGQYKKPKYYEGQQYTWIVEYYEVSVDKLAKYLKKIENEGCDEALRQLLPTIEKVVEREKSDEKKFAGIYKKLDELMKSIKQGQK</sequence>
<keyword evidence="3" id="KW-1185">Reference proteome</keyword>
<dbReference type="EMBL" id="CAJVPV010007067">
    <property type="protein sequence ID" value="CAG8614239.1"/>
    <property type="molecule type" value="Genomic_DNA"/>
</dbReference>
<feature type="region of interest" description="Disordered" evidence="1">
    <location>
        <begin position="1"/>
        <end position="31"/>
    </location>
</feature>
<dbReference type="SUPFAM" id="SSF50978">
    <property type="entry name" value="WD40 repeat-like"/>
    <property type="match status" value="1"/>
</dbReference>
<proteinExistence type="predicted"/>
<evidence type="ECO:0000256" key="1">
    <source>
        <dbReference type="SAM" id="MobiDB-lite"/>
    </source>
</evidence>
<evidence type="ECO:0000313" key="2">
    <source>
        <dbReference type="EMBL" id="CAG8614239.1"/>
    </source>
</evidence>
<protein>
    <submittedName>
        <fullName evidence="2">4495_t:CDS:1</fullName>
    </submittedName>
</protein>
<accession>A0A9N9CSD2</accession>
<feature type="compositionally biased region" description="Basic and acidic residues" evidence="1">
    <location>
        <begin position="1"/>
        <end position="20"/>
    </location>
</feature>
<dbReference type="AlphaFoldDB" id="A0A9N9CSD2"/>
<feature type="non-terminal residue" evidence="2">
    <location>
        <position position="499"/>
    </location>
</feature>
<dbReference type="InterPro" id="IPR036322">
    <property type="entry name" value="WD40_repeat_dom_sf"/>
</dbReference>
<reference evidence="2" key="1">
    <citation type="submission" date="2021-06" db="EMBL/GenBank/DDBJ databases">
        <authorList>
            <person name="Kallberg Y."/>
            <person name="Tangrot J."/>
            <person name="Rosling A."/>
        </authorList>
    </citation>
    <scope>NUCLEOTIDE SEQUENCE</scope>
    <source>
        <strain evidence="2">CL551</strain>
    </source>
</reference>
<organism evidence="2 3">
    <name type="scientific">Acaulospora morrowiae</name>
    <dbReference type="NCBI Taxonomy" id="94023"/>
    <lineage>
        <taxon>Eukaryota</taxon>
        <taxon>Fungi</taxon>
        <taxon>Fungi incertae sedis</taxon>
        <taxon>Mucoromycota</taxon>
        <taxon>Glomeromycotina</taxon>
        <taxon>Glomeromycetes</taxon>
        <taxon>Diversisporales</taxon>
        <taxon>Acaulosporaceae</taxon>
        <taxon>Acaulospora</taxon>
    </lineage>
</organism>
<comment type="caution">
    <text evidence="2">The sequence shown here is derived from an EMBL/GenBank/DDBJ whole genome shotgun (WGS) entry which is preliminary data.</text>
</comment>
<dbReference type="Proteomes" id="UP000789342">
    <property type="component" value="Unassembled WGS sequence"/>
</dbReference>
<dbReference type="OrthoDB" id="2392335at2759"/>
<gene>
    <name evidence="2" type="ORF">AMORRO_LOCUS8366</name>
</gene>
<name>A0A9N9CSD2_9GLOM</name>
<evidence type="ECO:0000313" key="3">
    <source>
        <dbReference type="Proteomes" id="UP000789342"/>
    </source>
</evidence>